<dbReference type="Proteomes" id="UP000826656">
    <property type="component" value="Unassembled WGS sequence"/>
</dbReference>
<keyword evidence="2" id="KW-1185">Reference proteome</keyword>
<gene>
    <name evidence="1" type="ORF">KY290_007876</name>
</gene>
<protein>
    <submittedName>
        <fullName evidence="1">Uncharacterized protein</fullName>
    </submittedName>
</protein>
<name>A0ABQ7W794_SOLTU</name>
<comment type="caution">
    <text evidence="1">The sequence shown here is derived from an EMBL/GenBank/DDBJ whole genome shotgun (WGS) entry which is preliminary data.</text>
</comment>
<dbReference type="EMBL" id="JAIVGD010000003">
    <property type="protein sequence ID" value="KAH0776465.1"/>
    <property type="molecule type" value="Genomic_DNA"/>
</dbReference>
<evidence type="ECO:0000313" key="2">
    <source>
        <dbReference type="Proteomes" id="UP000826656"/>
    </source>
</evidence>
<organism evidence="1 2">
    <name type="scientific">Solanum tuberosum</name>
    <name type="common">Potato</name>
    <dbReference type="NCBI Taxonomy" id="4113"/>
    <lineage>
        <taxon>Eukaryota</taxon>
        <taxon>Viridiplantae</taxon>
        <taxon>Streptophyta</taxon>
        <taxon>Embryophyta</taxon>
        <taxon>Tracheophyta</taxon>
        <taxon>Spermatophyta</taxon>
        <taxon>Magnoliopsida</taxon>
        <taxon>eudicotyledons</taxon>
        <taxon>Gunneridae</taxon>
        <taxon>Pentapetalae</taxon>
        <taxon>asterids</taxon>
        <taxon>lamiids</taxon>
        <taxon>Solanales</taxon>
        <taxon>Solanaceae</taxon>
        <taxon>Solanoideae</taxon>
        <taxon>Solaneae</taxon>
        <taxon>Solanum</taxon>
    </lineage>
</organism>
<accession>A0ABQ7W794</accession>
<proteinExistence type="predicted"/>
<sequence length="90" mass="10029">MGTLKLTGYNYRKDGSVDGLNHISVCLAIAETSPLQSCWEEWSNVFTISRLNGFSQNVFLMKHSESPLTVTLLTTDVFLGSMFMSSITME</sequence>
<reference evidence="1 2" key="1">
    <citation type="journal article" date="2021" name="bioRxiv">
        <title>Chromosome-scale and haplotype-resolved genome assembly of a tetraploid potato cultivar.</title>
        <authorList>
            <person name="Sun H."/>
            <person name="Jiao W.-B."/>
            <person name="Krause K."/>
            <person name="Campoy J.A."/>
            <person name="Goel M."/>
            <person name="Folz-Donahue K."/>
            <person name="Kukat C."/>
            <person name="Huettel B."/>
            <person name="Schneeberger K."/>
        </authorList>
    </citation>
    <scope>NUCLEOTIDE SEQUENCE [LARGE SCALE GENOMIC DNA]</scope>
    <source>
        <strain evidence="1">SolTubOtavaFocal</strain>
        <tissue evidence="1">Leaves</tissue>
    </source>
</reference>
<evidence type="ECO:0000313" key="1">
    <source>
        <dbReference type="EMBL" id="KAH0776465.1"/>
    </source>
</evidence>